<dbReference type="GO" id="GO:0006355">
    <property type="term" value="P:regulation of DNA-templated transcription"/>
    <property type="evidence" value="ECO:0007669"/>
    <property type="project" value="TreeGrafter"/>
</dbReference>
<dbReference type="InterPro" id="IPR000160">
    <property type="entry name" value="GGDEF_dom"/>
</dbReference>
<evidence type="ECO:0000256" key="5">
    <source>
        <dbReference type="ARBA" id="ARBA00023163"/>
    </source>
</evidence>
<evidence type="ECO:0000313" key="10">
    <source>
        <dbReference type="Proteomes" id="UP000198418"/>
    </source>
</evidence>
<evidence type="ECO:0000256" key="3">
    <source>
        <dbReference type="ARBA" id="ARBA00023015"/>
    </source>
</evidence>
<dbReference type="PANTHER" id="PTHR48111:SF1">
    <property type="entry name" value="TWO-COMPONENT RESPONSE REGULATOR ORR33"/>
    <property type="match status" value="1"/>
</dbReference>
<evidence type="ECO:0000256" key="6">
    <source>
        <dbReference type="PROSITE-ProRule" id="PRU00169"/>
    </source>
</evidence>
<evidence type="ECO:0000313" key="9">
    <source>
        <dbReference type="EMBL" id="SNB85098.1"/>
    </source>
</evidence>
<dbReference type="Pfam" id="PF00072">
    <property type="entry name" value="Response_reg"/>
    <property type="match status" value="1"/>
</dbReference>
<reference evidence="10" key="1">
    <citation type="submission" date="2017-06" db="EMBL/GenBank/DDBJ databases">
        <authorList>
            <person name="Varghese N."/>
            <person name="Submissions S."/>
        </authorList>
    </citation>
    <scope>NUCLEOTIDE SEQUENCE [LARGE SCALE GENOMIC DNA]</scope>
    <source>
        <strain evidence="10">DSM 137</strain>
    </source>
</reference>
<dbReference type="PROSITE" id="PS50110">
    <property type="entry name" value="RESPONSE_REGULATORY"/>
    <property type="match status" value="1"/>
</dbReference>
<dbReference type="CDD" id="cd00156">
    <property type="entry name" value="REC"/>
    <property type="match status" value="1"/>
</dbReference>
<dbReference type="Gene3D" id="3.30.70.270">
    <property type="match status" value="1"/>
</dbReference>
<evidence type="ECO:0000259" key="8">
    <source>
        <dbReference type="PROSITE" id="PS50110"/>
    </source>
</evidence>
<dbReference type="InterPro" id="IPR011006">
    <property type="entry name" value="CheY-like_superfamily"/>
</dbReference>
<dbReference type="SMART" id="SM00448">
    <property type="entry name" value="REC"/>
    <property type="match status" value="1"/>
</dbReference>
<evidence type="ECO:0000256" key="2">
    <source>
        <dbReference type="ARBA" id="ARBA00023012"/>
    </source>
</evidence>
<dbReference type="InterPro" id="IPR001789">
    <property type="entry name" value="Sig_transdc_resp-reg_receiver"/>
</dbReference>
<dbReference type="GO" id="GO:0032993">
    <property type="term" value="C:protein-DNA complex"/>
    <property type="evidence" value="ECO:0007669"/>
    <property type="project" value="TreeGrafter"/>
</dbReference>
<sequence length="322" mass="36084">MNASIIAQSNEIDFHNRLIAIVDDDEIFRSYITILLMQTGARIRALACSDELLELIEREMPCCIILDHRLAPENGIYVFKRLRARYPHLPPVIMLSADESQTTAVKAFRNGFDDYLQKRNLQSGEIEQAIQRALANHQTSRCGAPAHDTPKGSSARMDLINNIIPCEEIGNIFMQVEEIADRNARDVGALAIRLSQWEQILFRFGKKSADDAMTHFADRLKAALLPNEICGRLTDNTLCCVLVSDVDAAHLRLRAEALQSALSFTLPIYSVRYEVTPEIVGTIRSPGGKDLADVFRQLPPFARNDDDRRSAPKTQENVIPAV</sequence>
<dbReference type="Gene3D" id="3.40.50.2300">
    <property type="match status" value="1"/>
</dbReference>
<keyword evidence="2" id="KW-0902">Two-component regulatory system</keyword>
<proteinExistence type="predicted"/>
<protein>
    <submittedName>
        <fullName evidence="9">Diguanylate cyclase, GGDEF domain</fullName>
    </submittedName>
</protein>
<dbReference type="SUPFAM" id="SSF52172">
    <property type="entry name" value="CheY-like"/>
    <property type="match status" value="1"/>
</dbReference>
<keyword evidence="4" id="KW-0238">DNA-binding</keyword>
<dbReference type="InterPro" id="IPR029787">
    <property type="entry name" value="Nucleotide_cyclase"/>
</dbReference>
<dbReference type="PANTHER" id="PTHR48111">
    <property type="entry name" value="REGULATOR OF RPOS"/>
    <property type="match status" value="1"/>
</dbReference>
<dbReference type="SUPFAM" id="SSF55073">
    <property type="entry name" value="Nucleotide cyclase"/>
    <property type="match status" value="1"/>
</dbReference>
<dbReference type="GO" id="GO:0000976">
    <property type="term" value="F:transcription cis-regulatory region binding"/>
    <property type="evidence" value="ECO:0007669"/>
    <property type="project" value="TreeGrafter"/>
</dbReference>
<evidence type="ECO:0000256" key="7">
    <source>
        <dbReference type="SAM" id="MobiDB-lite"/>
    </source>
</evidence>
<name>A0A212SHH7_RHOAC</name>
<dbReference type="GO" id="GO:0005829">
    <property type="term" value="C:cytosol"/>
    <property type="evidence" value="ECO:0007669"/>
    <property type="project" value="TreeGrafter"/>
</dbReference>
<dbReference type="RefSeq" id="WP_158255376.1">
    <property type="nucleotide sequence ID" value="NZ_FYDG01000044.1"/>
</dbReference>
<dbReference type="Proteomes" id="UP000198418">
    <property type="component" value="Unassembled WGS sequence"/>
</dbReference>
<dbReference type="OrthoDB" id="9782655at2"/>
<gene>
    <name evidence="9" type="ORF">SAMN06265338_1441</name>
</gene>
<dbReference type="EMBL" id="FYDG01000044">
    <property type="protein sequence ID" value="SNB85098.1"/>
    <property type="molecule type" value="Genomic_DNA"/>
</dbReference>
<feature type="region of interest" description="Disordered" evidence="7">
    <location>
        <begin position="301"/>
        <end position="322"/>
    </location>
</feature>
<accession>A0A212SHH7</accession>
<feature type="modified residue" description="4-aspartylphosphate" evidence="6">
    <location>
        <position position="67"/>
    </location>
</feature>
<dbReference type="InterPro" id="IPR043128">
    <property type="entry name" value="Rev_trsase/Diguanyl_cyclase"/>
</dbReference>
<keyword evidence="3" id="KW-0805">Transcription regulation</keyword>
<keyword evidence="10" id="KW-1185">Reference proteome</keyword>
<evidence type="ECO:0000256" key="4">
    <source>
        <dbReference type="ARBA" id="ARBA00023125"/>
    </source>
</evidence>
<feature type="domain" description="Response regulatory" evidence="8">
    <location>
        <begin position="18"/>
        <end position="133"/>
    </location>
</feature>
<dbReference type="GO" id="GO:0000156">
    <property type="term" value="F:phosphorelay response regulator activity"/>
    <property type="evidence" value="ECO:0007669"/>
    <property type="project" value="TreeGrafter"/>
</dbReference>
<organism evidence="9 10">
    <name type="scientific">Rhodoblastus acidophilus</name>
    <name type="common">Rhodopseudomonas acidophila</name>
    <dbReference type="NCBI Taxonomy" id="1074"/>
    <lineage>
        <taxon>Bacteria</taxon>
        <taxon>Pseudomonadati</taxon>
        <taxon>Pseudomonadota</taxon>
        <taxon>Alphaproteobacteria</taxon>
        <taxon>Hyphomicrobiales</taxon>
        <taxon>Rhodoblastaceae</taxon>
        <taxon>Rhodoblastus</taxon>
    </lineage>
</organism>
<dbReference type="Pfam" id="PF00990">
    <property type="entry name" value="GGDEF"/>
    <property type="match status" value="1"/>
</dbReference>
<feature type="compositionally biased region" description="Polar residues" evidence="7">
    <location>
        <begin position="312"/>
        <end position="322"/>
    </location>
</feature>
<evidence type="ECO:0000256" key="1">
    <source>
        <dbReference type="ARBA" id="ARBA00022553"/>
    </source>
</evidence>
<dbReference type="InterPro" id="IPR039420">
    <property type="entry name" value="WalR-like"/>
</dbReference>
<dbReference type="AlphaFoldDB" id="A0A212SHH7"/>
<keyword evidence="1 6" id="KW-0597">Phosphoprotein</keyword>
<keyword evidence="5" id="KW-0804">Transcription</keyword>